<dbReference type="AlphaFoldDB" id="A0A1S3K0N2"/>
<dbReference type="GeneID" id="106177564"/>
<sequence>MAFICNSGANNQEEEIKAPFLYEDSKILKAGLKLVSIEIKLDHFDYSLKYKDNEFLDDEPLSVAHKARRYVNVFRAWSEAIFMFGLDERRSEKEKKEIIDEFFGRFEEDVTRSPNDFGYDLVVAYVDILKAKATS</sequence>
<name>A0A1S3K0N2_LINAN</name>
<dbReference type="RefSeq" id="XP_013415841.1">
    <property type="nucleotide sequence ID" value="XM_013560387.1"/>
</dbReference>
<evidence type="ECO:0000313" key="1">
    <source>
        <dbReference type="Proteomes" id="UP000085678"/>
    </source>
</evidence>
<dbReference type="Proteomes" id="UP000085678">
    <property type="component" value="Unplaced"/>
</dbReference>
<dbReference type="InParanoid" id="A0A1S3K0N2"/>
<evidence type="ECO:0000313" key="2">
    <source>
        <dbReference type="RefSeq" id="XP_013415841.1"/>
    </source>
</evidence>
<organism evidence="1 2">
    <name type="scientific">Lingula anatina</name>
    <name type="common">Brachiopod</name>
    <name type="synonym">Lingula unguis</name>
    <dbReference type="NCBI Taxonomy" id="7574"/>
    <lineage>
        <taxon>Eukaryota</taxon>
        <taxon>Metazoa</taxon>
        <taxon>Spiralia</taxon>
        <taxon>Lophotrochozoa</taxon>
        <taxon>Brachiopoda</taxon>
        <taxon>Linguliformea</taxon>
        <taxon>Lingulata</taxon>
        <taxon>Lingulida</taxon>
        <taxon>Linguloidea</taxon>
        <taxon>Lingulidae</taxon>
        <taxon>Lingula</taxon>
    </lineage>
</organism>
<accession>A0A1S3K0N2</accession>
<gene>
    <name evidence="2" type="primary">LOC106177564</name>
</gene>
<dbReference type="KEGG" id="lak:106177564"/>
<keyword evidence="1" id="KW-1185">Reference proteome</keyword>
<dbReference type="OrthoDB" id="6124771at2759"/>
<reference evidence="2" key="1">
    <citation type="submission" date="2025-08" db="UniProtKB">
        <authorList>
            <consortium name="RefSeq"/>
        </authorList>
    </citation>
    <scope>IDENTIFICATION</scope>
    <source>
        <tissue evidence="2">Gonads</tissue>
    </source>
</reference>
<proteinExistence type="predicted"/>
<protein>
    <submittedName>
        <fullName evidence="2">Uncharacterized protein LOC106177564</fullName>
    </submittedName>
</protein>